<evidence type="ECO:0000259" key="3">
    <source>
        <dbReference type="Pfam" id="PF01433"/>
    </source>
</evidence>
<dbReference type="GO" id="GO:0008270">
    <property type="term" value="F:zinc ion binding"/>
    <property type="evidence" value="ECO:0007669"/>
    <property type="project" value="InterPro"/>
</dbReference>
<keyword evidence="5" id="KW-1185">Reference proteome</keyword>
<keyword evidence="4" id="KW-0378">Hydrolase</keyword>
<name>A0A0S4KS37_9BACT</name>
<feature type="domain" description="Peptidase M1 membrane alanine aminopeptidase" evidence="3">
    <location>
        <begin position="357"/>
        <end position="499"/>
    </location>
</feature>
<keyword evidence="2" id="KW-0862">Zinc</keyword>
<organism evidence="4 5">
    <name type="scientific">Candidatus Nitrospira inopinata</name>
    <dbReference type="NCBI Taxonomy" id="1715989"/>
    <lineage>
        <taxon>Bacteria</taxon>
        <taxon>Pseudomonadati</taxon>
        <taxon>Nitrospirota</taxon>
        <taxon>Nitrospiria</taxon>
        <taxon>Nitrospirales</taxon>
        <taxon>Nitrospiraceae</taxon>
        <taxon>Nitrospira</taxon>
    </lineage>
</organism>
<dbReference type="KEGG" id="nio:NITINOP_1162"/>
<gene>
    <name evidence="4" type="ORF">NITINOP_1162</name>
</gene>
<feature type="binding site" evidence="2">
    <location>
        <position position="380"/>
    </location>
    <ligand>
        <name>Zn(2+)</name>
        <dbReference type="ChEBI" id="CHEBI:29105"/>
        <note>catalytic</note>
    </ligand>
</feature>
<sequence length="773" mass="86699">MLPSRLVARFARTARLTTCVRRCGCHLLNGMAHPVSMVLGTRLTCFVIMLLVSGAGCSHAVAGAVGSVHPSIVSHDLEVTINPVTHELIGRDRMVVARSLEAGTVSFSLAPTLRVESLAMVSEDESQNGRERTHPLAFSIDRTNHPVGRRVVVTLPPGHAGQVTLMWSYRGTINDPPKEPRHLRFVTPNETAGYIGEEGVYLSGESQWYPEIEGAYSAYRLHVHVPDGWTVVTQGRRQAETVRDGWVSSTWVAAEPSEALTLVANRFVVKSRDWTSRTGQRIELATYFFPDNAGLADEYLDATAAYLDAYIGILGEYPFHRFAVVENFFPSGLGMPSFTLLGSGSIKRHYVQPYALGHEIVHSWIGNSVFHRQGAGNWVEGLTTYLANYYWHELTGDDRQAAEQRRMMVEGYSLYVEQDRDYPVSRFFAKHDERDNAIGYHKAAFVFQHLRHEIGDEAFWRGVKTFAQGYRNRPADWGDIERVFARESKRDLRWFFEQWVERGGAPQLSLDEVHARSVRNQDGGETWRTAVRVRQSGRPFQMAVPLRIILDEGAETRWIRLGPAAATTEELVVAARPLQVQLDPDWMVFRRVPRSRLTPMLNGYVTDGKRTVARAATGAAGPFQPVLDRIVERESEWPESRKTAIVSLGETALPPAGSVLILGGADQRNRIEPLVKESCGDLVRFREEGFDVKGRTYEGPEMAVLFTCRRAAVPESVATVLYGLSPGAVERVAHYLFYYGWHSYVVFKNGTVVERGLWQDEPEAKEVEVNGAR</sequence>
<feature type="active site" description="Proton acceptor" evidence="1">
    <location>
        <position position="359"/>
    </location>
</feature>
<dbReference type="Gene3D" id="1.10.390.10">
    <property type="entry name" value="Neutral Protease Domain 2"/>
    <property type="match status" value="1"/>
</dbReference>
<dbReference type="STRING" id="1715989.NITINOP_1162"/>
<feature type="binding site" evidence="2">
    <location>
        <position position="362"/>
    </location>
    <ligand>
        <name>Zn(2+)</name>
        <dbReference type="ChEBI" id="CHEBI:29105"/>
        <note>catalytic</note>
    </ligand>
</feature>
<dbReference type="EMBL" id="LN885086">
    <property type="protein sequence ID" value="CUQ66137.1"/>
    <property type="molecule type" value="Genomic_DNA"/>
</dbReference>
<protein>
    <submittedName>
        <fullName evidence="4">Putative Peptidase M</fullName>
        <ecNumber evidence="4">3.4.-.-</ecNumber>
    </submittedName>
</protein>
<feature type="binding site" evidence="2">
    <location>
        <position position="358"/>
    </location>
    <ligand>
        <name>Zn(2+)</name>
        <dbReference type="ChEBI" id="CHEBI:29105"/>
        <note>catalytic</note>
    </ligand>
</feature>
<dbReference type="InterPro" id="IPR034015">
    <property type="entry name" value="M1_LTA4H"/>
</dbReference>
<reference evidence="5" key="1">
    <citation type="submission" date="2015-09" db="EMBL/GenBank/DDBJ databases">
        <authorList>
            <person name="Daims H."/>
        </authorList>
    </citation>
    <scope>NUCLEOTIDE SEQUENCE [LARGE SCALE GENOMIC DNA]</scope>
</reference>
<dbReference type="AlphaFoldDB" id="A0A0S4KS37"/>
<dbReference type="Pfam" id="PF01433">
    <property type="entry name" value="Peptidase_M1"/>
    <property type="match status" value="1"/>
</dbReference>
<dbReference type="InterPro" id="IPR027268">
    <property type="entry name" value="Peptidase_M4/M1_CTD_sf"/>
</dbReference>
<dbReference type="Proteomes" id="UP000066284">
    <property type="component" value="Chromosome 1"/>
</dbReference>
<evidence type="ECO:0000256" key="1">
    <source>
        <dbReference type="PIRSR" id="PIRSR634015-1"/>
    </source>
</evidence>
<keyword evidence="2" id="KW-0479">Metal-binding</keyword>
<dbReference type="EC" id="3.4.-.-" evidence="4"/>
<dbReference type="GO" id="GO:0008237">
    <property type="term" value="F:metallopeptidase activity"/>
    <property type="evidence" value="ECO:0007669"/>
    <property type="project" value="InterPro"/>
</dbReference>
<evidence type="ECO:0000313" key="5">
    <source>
        <dbReference type="Proteomes" id="UP000066284"/>
    </source>
</evidence>
<dbReference type="SUPFAM" id="SSF55486">
    <property type="entry name" value="Metalloproteases ('zincins'), catalytic domain"/>
    <property type="match status" value="1"/>
</dbReference>
<dbReference type="InterPro" id="IPR014782">
    <property type="entry name" value="Peptidase_M1_dom"/>
</dbReference>
<dbReference type="PANTHER" id="PTHR45726:SF3">
    <property type="entry name" value="LEUKOTRIENE A-4 HYDROLASE"/>
    <property type="match status" value="1"/>
</dbReference>
<proteinExistence type="predicted"/>
<accession>A0A0S4KS37</accession>
<dbReference type="PANTHER" id="PTHR45726">
    <property type="entry name" value="LEUKOTRIENE A-4 HYDROLASE"/>
    <property type="match status" value="1"/>
</dbReference>
<evidence type="ECO:0000256" key="2">
    <source>
        <dbReference type="PIRSR" id="PIRSR634015-3"/>
    </source>
</evidence>
<comment type="cofactor">
    <cofactor evidence="2">
        <name>Zn(2+)</name>
        <dbReference type="ChEBI" id="CHEBI:29105"/>
    </cofactor>
    <text evidence="2">Binds 1 zinc ion per subunit.</text>
</comment>
<feature type="active site" description="Proton donor" evidence="1">
    <location>
        <position position="440"/>
    </location>
</feature>
<evidence type="ECO:0000313" key="4">
    <source>
        <dbReference type="EMBL" id="CUQ66137.1"/>
    </source>
</evidence>